<dbReference type="GeneID" id="80558463"/>
<keyword evidence="1" id="KW-0472">Membrane</keyword>
<reference evidence="3 4" key="1">
    <citation type="submission" date="2021-02" db="EMBL/GenBank/DDBJ databases">
        <title>Cotonvirus japonicus, which uses Golgi apparatus of host cells for its virion factory, phylogenetically links tailed tupanvirus and icosahedral mimivirus.</title>
        <authorList>
            <person name="Takahashi H."/>
            <person name="Fukaya S."/>
            <person name="Song C."/>
            <person name="Murata K."/>
            <person name="Takemura M."/>
        </authorList>
    </citation>
    <scope>NUCLEOTIDE SEQUENCE [LARGE SCALE GENOMIC DNA]</scope>
</reference>
<accession>A0ABM7NSV9</accession>
<name>A0ABM7NSV9_9VIRU</name>
<evidence type="ECO:0000313" key="4">
    <source>
        <dbReference type="Proteomes" id="UP001321479"/>
    </source>
</evidence>
<evidence type="ECO:0000256" key="1">
    <source>
        <dbReference type="SAM" id="Phobius"/>
    </source>
</evidence>
<sequence length="198" mass="23392">MYKYIILNILVIIFIFLIVYIFLKKSKSEAIYSKSDVTNKEYLVQNLENKEEATHILGIIDARILILRNYLEKNINKYPDYKPYINQFCNRIKNLKLYENAPDGKYTSFTVNKGDEIALCLRSKKTKKLHDLNLVMYVVLHELAHVACPEVDHTELFKKIFIFLLNISIEIHIYSYDNYQAMPKEYCGLTIDENLLNH</sequence>
<keyword evidence="1" id="KW-1133">Transmembrane helix</keyword>
<dbReference type="InterPro" id="IPR013536">
    <property type="entry name" value="WLM_dom"/>
</dbReference>
<keyword evidence="1" id="KW-0812">Transmembrane</keyword>
<dbReference type="Proteomes" id="UP001321479">
    <property type="component" value="Segment"/>
</dbReference>
<dbReference type="Pfam" id="PF08325">
    <property type="entry name" value="WLM"/>
    <property type="match status" value="1"/>
</dbReference>
<keyword evidence="4" id="KW-1185">Reference proteome</keyword>
<protein>
    <submittedName>
        <fullName evidence="3">Metallopeptidase WLM domain protein</fullName>
    </submittedName>
</protein>
<feature type="transmembrane region" description="Helical" evidence="1">
    <location>
        <begin position="6"/>
        <end position="23"/>
    </location>
</feature>
<feature type="domain" description="WLM" evidence="2">
    <location>
        <begin position="97"/>
        <end position="150"/>
    </location>
</feature>
<evidence type="ECO:0000313" key="3">
    <source>
        <dbReference type="EMBL" id="BCS83258.1"/>
    </source>
</evidence>
<evidence type="ECO:0000259" key="2">
    <source>
        <dbReference type="Pfam" id="PF08325"/>
    </source>
</evidence>
<proteinExistence type="predicted"/>
<dbReference type="RefSeq" id="YP_010841866.1">
    <property type="nucleotide sequence ID" value="NC_079139.1"/>
</dbReference>
<dbReference type="EMBL" id="AP024483">
    <property type="protein sequence ID" value="BCS83258.1"/>
    <property type="molecule type" value="Genomic_DNA"/>
</dbReference>
<organism evidence="3 4">
    <name type="scientific">Cotonvirus japonicus</name>
    <dbReference type="NCBI Taxonomy" id="2811091"/>
    <lineage>
        <taxon>Viruses</taxon>
        <taxon>Varidnaviria</taxon>
        <taxon>Bamfordvirae</taxon>
        <taxon>Nucleocytoviricota</taxon>
        <taxon>Megaviricetes</taxon>
        <taxon>Imitervirales</taxon>
        <taxon>Mimiviridae</taxon>
        <taxon>Megamimivirinae</taxon>
        <taxon>Cotonvirus</taxon>
        <taxon>Cotonvirus japonicum</taxon>
    </lineage>
</organism>